<dbReference type="RefSeq" id="WP_109870073.1">
    <property type="nucleotide sequence ID" value="NZ_QGNA01000002.1"/>
</dbReference>
<dbReference type="InterPro" id="IPR032345">
    <property type="entry name" value="PnbB"/>
</dbReference>
<organism evidence="1 2">
    <name type="scientific">Falsiroseomonas bella</name>
    <dbReference type="NCBI Taxonomy" id="2184016"/>
    <lineage>
        <taxon>Bacteria</taxon>
        <taxon>Pseudomonadati</taxon>
        <taxon>Pseudomonadota</taxon>
        <taxon>Alphaproteobacteria</taxon>
        <taxon>Acetobacterales</taxon>
        <taxon>Roseomonadaceae</taxon>
        <taxon>Falsiroseomonas</taxon>
    </lineage>
</organism>
<evidence type="ECO:0000313" key="1">
    <source>
        <dbReference type="EMBL" id="PWS36962.1"/>
    </source>
</evidence>
<dbReference type="AlphaFoldDB" id="A0A317FF12"/>
<dbReference type="Pfam" id="PF16155">
    <property type="entry name" value="PnbB"/>
    <property type="match status" value="1"/>
</dbReference>
<keyword evidence="2" id="KW-1185">Reference proteome</keyword>
<accession>A0A317FF12</accession>
<name>A0A317FF12_9PROT</name>
<dbReference type="Proteomes" id="UP000245765">
    <property type="component" value="Unassembled WGS sequence"/>
</dbReference>
<proteinExistence type="predicted"/>
<evidence type="ECO:0000313" key="2">
    <source>
        <dbReference type="Proteomes" id="UP000245765"/>
    </source>
</evidence>
<reference evidence="2" key="1">
    <citation type="submission" date="2018-05" db="EMBL/GenBank/DDBJ databases">
        <authorList>
            <person name="Du Z."/>
            <person name="Wang X."/>
        </authorList>
    </citation>
    <scope>NUCLEOTIDE SEQUENCE [LARGE SCALE GENOMIC DNA]</scope>
    <source>
        <strain evidence="2">CQN31</strain>
    </source>
</reference>
<protein>
    <submittedName>
        <fullName evidence="1">DUF4863 domain-containing protein</fullName>
    </submittedName>
</protein>
<comment type="caution">
    <text evidence="1">The sequence shown here is derived from an EMBL/GenBank/DDBJ whole genome shotgun (WGS) entry which is preliminary data.</text>
</comment>
<dbReference type="OrthoDB" id="4467772at2"/>
<gene>
    <name evidence="1" type="ORF">DFH01_08755</name>
</gene>
<dbReference type="EMBL" id="QGNA01000002">
    <property type="protein sequence ID" value="PWS36962.1"/>
    <property type="molecule type" value="Genomic_DNA"/>
</dbReference>
<sequence>MSLAAFEAKIKDVTAAIAGLPVEPDLAETLAERFPPGSETFEALKALCRQGIAEGWLCQREAGGIRFGRPVKPGPDTAGYSVDVVLMDSLAGPHHSHPNGEIDMIMPETPGAAFDGKGEGWLVYGPGTAHHPTVSGGRAIVLYLLPQGAIQFTKG</sequence>